<feature type="region of interest" description="Disordered" evidence="5">
    <location>
        <begin position="421"/>
        <end position="452"/>
    </location>
</feature>
<keyword evidence="7" id="KW-1185">Reference proteome</keyword>
<dbReference type="InterPro" id="IPR004018">
    <property type="entry name" value="RPEL_repeat"/>
</dbReference>
<protein>
    <recommendedName>
        <fullName evidence="8">Phosphatase and actin regulator 1</fullName>
    </recommendedName>
</protein>
<dbReference type="EMBL" id="CAJNOL010000396">
    <property type="protein sequence ID" value="CAF1045597.1"/>
    <property type="molecule type" value="Genomic_DNA"/>
</dbReference>
<dbReference type="GO" id="GO:0030036">
    <property type="term" value="P:actin cytoskeleton organization"/>
    <property type="evidence" value="ECO:0007669"/>
    <property type="project" value="TreeGrafter"/>
</dbReference>
<feature type="region of interest" description="Disordered" evidence="5">
    <location>
        <begin position="522"/>
        <end position="542"/>
    </location>
</feature>
<evidence type="ECO:0008006" key="8">
    <source>
        <dbReference type="Google" id="ProtNLM"/>
    </source>
</evidence>
<feature type="region of interest" description="Disordered" evidence="5">
    <location>
        <begin position="320"/>
        <end position="355"/>
    </location>
</feature>
<feature type="compositionally biased region" description="Low complexity" evidence="5">
    <location>
        <begin position="327"/>
        <end position="351"/>
    </location>
</feature>
<comment type="caution">
    <text evidence="6">The sequence shown here is derived from an EMBL/GenBank/DDBJ whole genome shotgun (WGS) entry which is preliminary data.</text>
</comment>
<dbReference type="PANTHER" id="PTHR12751">
    <property type="entry name" value="PHOSPHATASE AND ACTIN REGULATOR PHACTR"/>
    <property type="match status" value="1"/>
</dbReference>
<dbReference type="PROSITE" id="PS51073">
    <property type="entry name" value="RPEL"/>
    <property type="match status" value="1"/>
</dbReference>
<evidence type="ECO:0000313" key="6">
    <source>
        <dbReference type="EMBL" id="CAF1045597.1"/>
    </source>
</evidence>
<evidence type="ECO:0000256" key="3">
    <source>
        <dbReference type="ARBA" id="ARBA00023203"/>
    </source>
</evidence>
<dbReference type="AlphaFoldDB" id="A0A814K1S7"/>
<dbReference type="SMART" id="SM00707">
    <property type="entry name" value="RPEL"/>
    <property type="match status" value="3"/>
</dbReference>
<feature type="repeat" description="RPEL" evidence="4">
    <location>
        <begin position="788"/>
        <end position="813"/>
    </location>
</feature>
<feature type="compositionally biased region" description="Low complexity" evidence="5">
    <location>
        <begin position="618"/>
        <end position="641"/>
    </location>
</feature>
<evidence type="ECO:0000256" key="1">
    <source>
        <dbReference type="ARBA" id="ARBA00009795"/>
    </source>
</evidence>
<dbReference type="Gene3D" id="6.10.140.1750">
    <property type="match status" value="1"/>
</dbReference>
<keyword evidence="3" id="KW-0009">Actin-binding</keyword>
<sequence length="907" mass="103405">MTSKPIQSSSPTQSKYLYENKYEPQYDQSVNIHWNSYSKTDRRLNSSYFQRSTLFNRSYDHINIPYASNVYGVYRRPPSNIKSPLSIYTNPSKCNNQRSKSYHSQPRQLSHSISDDYYYQKHDDLNGLINAIYGDAKKNENNKYEYNEENCSNVFNYTFANTGIMGVTNSRRRCQSEEISIIYTSENNINEKEKADKDVILPMATYENVGLINTPNINNNNNNNNLHSLSTPLTRDSYDYSSTTYNQQINSKSSTMPKDHYQNTTITTKHDIIPSENETNYLTPSDIDSTIKSNETTKRINNTNGKFSLQKMIRQGFSSWRTRKKPPSLSTPPTSTISTNFSTPSSPPSSTKHYMAMDNDLSQTHPSTTIRSMSTDLVSNPLSSQRIIVTEQIAPPTIRSNSVDCATVDFDRPSTNIRGYIQSPWANSSTSMTSNTNTTESISSRPEPLSTSRTLPTQFIENTKTLTPLSIGPASVNVSTTTETTNSTTPLIISSINSSKIPPPVAPKPDINRFTPIRSNYLNNNLSSSSTTTPTPFSPSTSNTIEQRHVAFSNNLISNQFKPINDIINDNNIIYANINPSNTILKEKFQIYNSPVNNRNTSSPTLISNSINEKQISNTTNNISSSSSSSSSTNSSSTPIIQTTKQSIIQDIDTTKYEEIPAKEPDLSRQPEKSALKKPNGIKRRVIPVFRENQRPSPRPSPKLQPVILLSPSSTIKTVNNEENTNSDENSSSDEENYTPKKRFANVQRNDSLARFLKDRPLPDELYDKHILVKSFDERKNERENIETKLERKLSLRPRPEELEARNILRAKTQAELMAEKEEKKRYLIRKLSFRPSIQELRDRKIIRFCDYIEVSDCDDVDRRADKPWTRLTQRDKQLIRRELNEYKSSEMEIHPESAKYTRFHPP</sequence>
<comment type="similarity">
    <text evidence="1">Belongs to the phosphatase and actin regulator family.</text>
</comment>
<dbReference type="Pfam" id="PF02755">
    <property type="entry name" value="RPEL"/>
    <property type="match status" value="1"/>
</dbReference>
<dbReference type="Gene3D" id="6.10.140.2130">
    <property type="match status" value="1"/>
</dbReference>
<feature type="compositionally biased region" description="Low complexity" evidence="5">
    <location>
        <begin position="427"/>
        <end position="444"/>
    </location>
</feature>
<evidence type="ECO:0000256" key="2">
    <source>
        <dbReference type="ARBA" id="ARBA00022737"/>
    </source>
</evidence>
<feature type="compositionally biased region" description="Basic and acidic residues" evidence="5">
    <location>
        <begin position="653"/>
        <end position="675"/>
    </location>
</feature>
<accession>A0A814K1S7</accession>
<evidence type="ECO:0000256" key="5">
    <source>
        <dbReference type="SAM" id="MobiDB-lite"/>
    </source>
</evidence>
<feature type="compositionally biased region" description="Low complexity" evidence="5">
    <location>
        <begin position="721"/>
        <end position="730"/>
    </location>
</feature>
<organism evidence="6 7">
    <name type="scientific">Rotaria sordida</name>
    <dbReference type="NCBI Taxonomy" id="392033"/>
    <lineage>
        <taxon>Eukaryota</taxon>
        <taxon>Metazoa</taxon>
        <taxon>Spiralia</taxon>
        <taxon>Gnathifera</taxon>
        <taxon>Rotifera</taxon>
        <taxon>Eurotatoria</taxon>
        <taxon>Bdelloidea</taxon>
        <taxon>Philodinida</taxon>
        <taxon>Philodinidae</taxon>
        <taxon>Rotaria</taxon>
    </lineage>
</organism>
<dbReference type="GO" id="GO:0003779">
    <property type="term" value="F:actin binding"/>
    <property type="evidence" value="ECO:0007669"/>
    <property type="project" value="UniProtKB-KW"/>
</dbReference>
<name>A0A814K1S7_9BILA</name>
<dbReference type="PANTHER" id="PTHR12751:SF18">
    <property type="entry name" value="PHOSPHATASE AND ACTIN REGULATOR 1"/>
    <property type="match status" value="1"/>
</dbReference>
<reference evidence="6" key="1">
    <citation type="submission" date="2021-02" db="EMBL/GenBank/DDBJ databases">
        <authorList>
            <person name="Nowell W R."/>
        </authorList>
    </citation>
    <scope>NUCLEOTIDE SEQUENCE</scope>
</reference>
<dbReference type="Proteomes" id="UP000663870">
    <property type="component" value="Unassembled WGS sequence"/>
</dbReference>
<gene>
    <name evidence="6" type="ORF">JXQ802_LOCUS16378</name>
</gene>
<evidence type="ECO:0000313" key="7">
    <source>
        <dbReference type="Proteomes" id="UP000663870"/>
    </source>
</evidence>
<evidence type="ECO:0000256" key="4">
    <source>
        <dbReference type="PROSITE-ProRule" id="PRU00401"/>
    </source>
</evidence>
<feature type="region of interest" description="Disordered" evidence="5">
    <location>
        <begin position="618"/>
        <end position="744"/>
    </location>
</feature>
<proteinExistence type="inferred from homology"/>
<keyword evidence="2" id="KW-0677">Repeat</keyword>